<evidence type="ECO:0000313" key="1">
    <source>
        <dbReference type="EMBL" id="VFJ67812.1"/>
    </source>
</evidence>
<protein>
    <submittedName>
        <fullName evidence="1">Uncharacterized protein</fullName>
    </submittedName>
</protein>
<organism evidence="1">
    <name type="scientific">Candidatus Kentrum sp. DK</name>
    <dbReference type="NCBI Taxonomy" id="2126562"/>
    <lineage>
        <taxon>Bacteria</taxon>
        <taxon>Pseudomonadati</taxon>
        <taxon>Pseudomonadota</taxon>
        <taxon>Gammaproteobacteria</taxon>
        <taxon>Candidatus Kentrum</taxon>
    </lineage>
</organism>
<sequence length="81" mass="9495">MENYLAHVTRLGAEWILLRNIREGKQVRKENDDVGVDIPILSEDYLAMLSEYELVERNVLPFGYQTVDGYHSEILLMRRKA</sequence>
<proteinExistence type="predicted"/>
<gene>
    <name evidence="1" type="ORF">BECKDK2373B_GA0170837_11991</name>
</gene>
<reference evidence="1" key="1">
    <citation type="submission" date="2019-02" db="EMBL/GenBank/DDBJ databases">
        <authorList>
            <person name="Gruber-Vodicka R. H."/>
            <person name="Seah K. B. B."/>
        </authorList>
    </citation>
    <scope>NUCLEOTIDE SEQUENCE</scope>
    <source>
        <strain evidence="1">BECK_DK47</strain>
    </source>
</reference>
<dbReference type="AlphaFoldDB" id="A0A450TJY7"/>
<accession>A0A450TJY7</accession>
<name>A0A450TJY7_9GAMM</name>
<dbReference type="EMBL" id="CAADEX010000199">
    <property type="protein sequence ID" value="VFJ67812.1"/>
    <property type="molecule type" value="Genomic_DNA"/>
</dbReference>